<evidence type="ECO:0000313" key="1">
    <source>
        <dbReference type="EMBL" id="AOW04505.1"/>
    </source>
</evidence>
<name>A0A1D8NFU6_YARLL</name>
<dbReference type="AlphaFoldDB" id="A0A1D8NFU6"/>
<sequence>MASVHLIRSTQQEDMYIGVLVDDDFVYDVHMYFHGVWVERRKDLLYSAGPGLLTVSGELYPQYGIVIKYNERIVKLP</sequence>
<dbReference type="Proteomes" id="UP000182444">
    <property type="component" value="Chromosome 1D"/>
</dbReference>
<gene>
    <name evidence="1" type="ORF">YALI1_D29841g</name>
</gene>
<dbReference type="EMBL" id="CP017556">
    <property type="protein sequence ID" value="AOW04505.1"/>
    <property type="molecule type" value="Genomic_DNA"/>
</dbReference>
<dbReference type="GeneID" id="94583441"/>
<dbReference type="VEuPathDB" id="FungiDB:YALI1_D29841g"/>
<reference evidence="1 2" key="1">
    <citation type="journal article" date="2016" name="PLoS ONE">
        <title>Sequence Assembly of Yarrowia lipolytica Strain W29/CLIB89 Shows Transposable Element Diversity.</title>
        <authorList>
            <person name="Magnan C."/>
            <person name="Yu J."/>
            <person name="Chang I."/>
            <person name="Jahn E."/>
            <person name="Kanomata Y."/>
            <person name="Wu J."/>
            <person name="Zeller M."/>
            <person name="Oakes M."/>
            <person name="Baldi P."/>
            <person name="Sandmeyer S."/>
        </authorList>
    </citation>
    <scope>NUCLEOTIDE SEQUENCE [LARGE SCALE GENOMIC DNA]</scope>
    <source>
        <strain evidence="2">CLIB89(W29)</strain>
    </source>
</reference>
<proteinExistence type="predicted"/>
<organism evidence="1 2">
    <name type="scientific">Yarrowia lipolytica</name>
    <name type="common">Candida lipolytica</name>
    <dbReference type="NCBI Taxonomy" id="4952"/>
    <lineage>
        <taxon>Eukaryota</taxon>
        <taxon>Fungi</taxon>
        <taxon>Dikarya</taxon>
        <taxon>Ascomycota</taxon>
        <taxon>Saccharomycotina</taxon>
        <taxon>Dipodascomycetes</taxon>
        <taxon>Dipodascales</taxon>
        <taxon>Dipodascales incertae sedis</taxon>
        <taxon>Yarrowia</taxon>
    </lineage>
</organism>
<evidence type="ECO:0000313" key="2">
    <source>
        <dbReference type="Proteomes" id="UP000182444"/>
    </source>
</evidence>
<protein>
    <submittedName>
        <fullName evidence="1">Uncharacterized protein</fullName>
    </submittedName>
</protein>
<dbReference type="RefSeq" id="XP_068138930.1">
    <property type="nucleotide sequence ID" value="XM_068282829.1"/>
</dbReference>
<accession>A0A1D8NFU6</accession>